<evidence type="ECO:0000256" key="1">
    <source>
        <dbReference type="ARBA" id="ARBA00023015"/>
    </source>
</evidence>
<sequence>MDSVSAMHRPLRIGLLLYPGCIPAGLLAFADLLRAANRRAGQERFETVFVALQAGTVACAEGLSLLVSGSLAEADVDALLVAGFWAESSQQVEKVVGDNQALVSALSACSKQMQLWSYCTGVCLIAASGRLDGQASTVTWWLAGAMAQRYRKVNWQSERHCVINPLTATASGVNGYLPIAQALIERAIGEEMFHDLAKLMVLARPVQAHPAFAAMSLIEQSSPLLRQLHRCVEKSPAEQITVQRLAEQLSLSPRTLARKVSAETGMAVAAYARCIKLNQVSERLMLTSAAVNTISADLGFSSDSNLRRMFKELTDLTPLEYRQRFGRG</sequence>
<dbReference type="STRING" id="226910.UCMB321_4541"/>
<dbReference type="RefSeq" id="WP_245220840.1">
    <property type="nucleotide sequence ID" value="NZ_JXDG01000058.1"/>
</dbReference>
<keyword evidence="2" id="KW-0238">DNA-binding</keyword>
<proteinExistence type="predicted"/>
<dbReference type="SMART" id="SM00342">
    <property type="entry name" value="HTH_ARAC"/>
    <property type="match status" value="1"/>
</dbReference>
<gene>
    <name evidence="6" type="ORF">UCMB321_4541</name>
</gene>
<dbReference type="SUPFAM" id="SSF46689">
    <property type="entry name" value="Homeodomain-like"/>
    <property type="match status" value="1"/>
</dbReference>
<dbReference type="SUPFAM" id="SSF52317">
    <property type="entry name" value="Class I glutamine amidotransferase-like"/>
    <property type="match status" value="1"/>
</dbReference>
<evidence type="ECO:0000313" key="7">
    <source>
        <dbReference type="Proteomes" id="UP000031535"/>
    </source>
</evidence>
<dbReference type="GO" id="GO:0043565">
    <property type="term" value="F:sequence-specific DNA binding"/>
    <property type="evidence" value="ECO:0007669"/>
    <property type="project" value="InterPro"/>
</dbReference>
<keyword evidence="4" id="KW-1133">Transmembrane helix</keyword>
<dbReference type="PATRIC" id="fig|226910.6.peg.4533"/>
<dbReference type="Gene3D" id="3.40.50.880">
    <property type="match status" value="1"/>
</dbReference>
<feature type="domain" description="HTH araC/xylS-type" evidence="5">
    <location>
        <begin position="226"/>
        <end position="324"/>
    </location>
</feature>
<evidence type="ECO:0000256" key="2">
    <source>
        <dbReference type="ARBA" id="ARBA00023125"/>
    </source>
</evidence>
<dbReference type="PROSITE" id="PS00041">
    <property type="entry name" value="HTH_ARAC_FAMILY_1"/>
    <property type="match status" value="1"/>
</dbReference>
<dbReference type="GO" id="GO:0009893">
    <property type="term" value="P:positive regulation of metabolic process"/>
    <property type="evidence" value="ECO:0007669"/>
    <property type="project" value="UniProtKB-ARBA"/>
</dbReference>
<dbReference type="InterPro" id="IPR009057">
    <property type="entry name" value="Homeodomain-like_sf"/>
</dbReference>
<dbReference type="InterPro" id="IPR018062">
    <property type="entry name" value="HTH_AraC-typ_CS"/>
</dbReference>
<dbReference type="InterPro" id="IPR018060">
    <property type="entry name" value="HTH_AraC"/>
</dbReference>
<feature type="transmembrane region" description="Helical" evidence="4">
    <location>
        <begin position="12"/>
        <end position="33"/>
    </location>
</feature>
<keyword evidence="1" id="KW-0805">Transcription regulation</keyword>
<keyword evidence="3" id="KW-0804">Transcription</keyword>
<dbReference type="PANTHER" id="PTHR43130:SF11">
    <property type="entry name" value="TRANSCRIPTIONAL REGULATORY PROTEIN"/>
    <property type="match status" value="1"/>
</dbReference>
<dbReference type="GO" id="GO:0003700">
    <property type="term" value="F:DNA-binding transcription factor activity"/>
    <property type="evidence" value="ECO:0007669"/>
    <property type="project" value="InterPro"/>
</dbReference>
<dbReference type="EMBL" id="JXDG01000058">
    <property type="protein sequence ID" value="KIH81878.1"/>
    <property type="molecule type" value="Genomic_DNA"/>
</dbReference>
<dbReference type="InterPro" id="IPR052158">
    <property type="entry name" value="INH-QAR"/>
</dbReference>
<dbReference type="Gene3D" id="1.10.10.60">
    <property type="entry name" value="Homeodomain-like"/>
    <property type="match status" value="1"/>
</dbReference>
<keyword evidence="4" id="KW-0472">Membrane</keyword>
<reference evidence="6 7" key="1">
    <citation type="submission" date="2015-01" db="EMBL/GenBank/DDBJ databases">
        <title>Complete genome of Pseudomonas batumici UCM B-321 producer of the batumin antibiotic with strong antistaphilococcal and potential anticancer activity.</title>
        <authorList>
            <person name="Klochko V.V."/>
            <person name="Zelena L.B."/>
            <person name="Elena K.A."/>
            <person name="Reva O.N."/>
        </authorList>
    </citation>
    <scope>NUCLEOTIDE SEQUENCE [LARGE SCALE GENOMIC DNA]</scope>
    <source>
        <strain evidence="6 7">UCM B-321</strain>
    </source>
</reference>
<accession>A0A0C2ETJ9</accession>
<dbReference type="InterPro" id="IPR029062">
    <property type="entry name" value="Class_I_gatase-like"/>
</dbReference>
<keyword evidence="4" id="KW-0812">Transmembrane</keyword>
<evidence type="ECO:0000256" key="3">
    <source>
        <dbReference type="ARBA" id="ARBA00023163"/>
    </source>
</evidence>
<evidence type="ECO:0000256" key="4">
    <source>
        <dbReference type="SAM" id="Phobius"/>
    </source>
</evidence>
<keyword evidence="7" id="KW-1185">Reference proteome</keyword>
<dbReference type="AlphaFoldDB" id="A0A0C2ETJ9"/>
<organism evidence="6 7">
    <name type="scientific">Pseudomonas batumici</name>
    <dbReference type="NCBI Taxonomy" id="226910"/>
    <lineage>
        <taxon>Bacteria</taxon>
        <taxon>Pseudomonadati</taxon>
        <taxon>Pseudomonadota</taxon>
        <taxon>Gammaproteobacteria</taxon>
        <taxon>Pseudomonadales</taxon>
        <taxon>Pseudomonadaceae</taxon>
        <taxon>Pseudomonas</taxon>
    </lineage>
</organism>
<dbReference type="Proteomes" id="UP000031535">
    <property type="component" value="Unassembled WGS sequence"/>
</dbReference>
<evidence type="ECO:0000313" key="6">
    <source>
        <dbReference type="EMBL" id="KIH81878.1"/>
    </source>
</evidence>
<evidence type="ECO:0000259" key="5">
    <source>
        <dbReference type="PROSITE" id="PS01124"/>
    </source>
</evidence>
<name>A0A0C2ETJ9_9PSED</name>
<dbReference type="PROSITE" id="PS01124">
    <property type="entry name" value="HTH_ARAC_FAMILY_2"/>
    <property type="match status" value="1"/>
</dbReference>
<protein>
    <submittedName>
        <fullName evidence="6">Transcriptional regulator, AraC family</fullName>
    </submittedName>
</protein>
<dbReference type="Pfam" id="PF12833">
    <property type="entry name" value="HTH_18"/>
    <property type="match status" value="1"/>
</dbReference>
<dbReference type="PANTHER" id="PTHR43130">
    <property type="entry name" value="ARAC-FAMILY TRANSCRIPTIONAL REGULATOR"/>
    <property type="match status" value="1"/>
</dbReference>
<comment type="caution">
    <text evidence="6">The sequence shown here is derived from an EMBL/GenBank/DDBJ whole genome shotgun (WGS) entry which is preliminary data.</text>
</comment>